<evidence type="ECO:0000256" key="4">
    <source>
        <dbReference type="ARBA" id="ARBA00022679"/>
    </source>
</evidence>
<dbReference type="InterPro" id="IPR000719">
    <property type="entry name" value="Prot_kinase_dom"/>
</dbReference>
<dbReference type="FunFam" id="3.30.200.20:FF:000210">
    <property type="entry name" value="Mitogen-activated protein kinase"/>
    <property type="match status" value="1"/>
</dbReference>
<dbReference type="Gene3D" id="1.10.510.10">
    <property type="entry name" value="Transferase(Phosphotransferase) domain 1"/>
    <property type="match status" value="1"/>
</dbReference>
<dbReference type="SMART" id="SM00220">
    <property type="entry name" value="S_TKc"/>
    <property type="match status" value="1"/>
</dbReference>
<dbReference type="KEGG" id="aqu:100636234"/>
<dbReference type="GO" id="GO:0106310">
    <property type="term" value="F:protein serine kinase activity"/>
    <property type="evidence" value="ECO:0007669"/>
    <property type="project" value="UniProtKB-UniRule"/>
</dbReference>
<dbReference type="SUPFAM" id="SSF56112">
    <property type="entry name" value="Protein kinase-like (PK-like)"/>
    <property type="match status" value="1"/>
</dbReference>
<dbReference type="CDD" id="cd07850">
    <property type="entry name" value="STKc_JNK"/>
    <property type="match status" value="1"/>
</dbReference>
<dbReference type="Pfam" id="PF00069">
    <property type="entry name" value="Pkinase"/>
    <property type="match status" value="1"/>
</dbReference>
<evidence type="ECO:0000256" key="2">
    <source>
        <dbReference type="ARBA" id="ARBA00022527"/>
    </source>
</evidence>
<evidence type="ECO:0000259" key="11">
    <source>
        <dbReference type="PROSITE" id="PS50011"/>
    </source>
</evidence>
<dbReference type="PROSITE" id="PS01351">
    <property type="entry name" value="MAPK"/>
    <property type="match status" value="1"/>
</dbReference>
<keyword evidence="6 10" id="KW-0418">Kinase</keyword>
<evidence type="ECO:0000256" key="8">
    <source>
        <dbReference type="ARBA" id="ARBA00047592"/>
    </source>
</evidence>
<evidence type="ECO:0000256" key="7">
    <source>
        <dbReference type="ARBA" id="ARBA00022840"/>
    </source>
</evidence>
<dbReference type="InterPro" id="IPR011009">
    <property type="entry name" value="Kinase-like_dom_sf"/>
</dbReference>
<proteinExistence type="inferred from homology"/>
<organism evidence="12">
    <name type="scientific">Amphimedon queenslandica</name>
    <name type="common">Sponge</name>
    <dbReference type="NCBI Taxonomy" id="400682"/>
    <lineage>
        <taxon>Eukaryota</taxon>
        <taxon>Metazoa</taxon>
        <taxon>Porifera</taxon>
        <taxon>Demospongiae</taxon>
        <taxon>Heteroscleromorpha</taxon>
        <taxon>Haplosclerida</taxon>
        <taxon>Niphatidae</taxon>
        <taxon>Amphimedon</taxon>
    </lineage>
</organism>
<dbReference type="PROSITE" id="PS50011">
    <property type="entry name" value="PROTEIN_KINASE_DOM"/>
    <property type="match status" value="1"/>
</dbReference>
<keyword evidence="3 10" id="KW-0597">Phosphoprotein</keyword>
<dbReference type="PANTHER" id="PTHR24055">
    <property type="entry name" value="MITOGEN-ACTIVATED PROTEIN KINASE"/>
    <property type="match status" value="1"/>
</dbReference>
<dbReference type="PROSITE" id="PS00108">
    <property type="entry name" value="PROTEIN_KINASE_ST"/>
    <property type="match status" value="1"/>
</dbReference>
<dbReference type="AlphaFoldDB" id="A0A1X7VI55"/>
<dbReference type="OMA" id="RVIMSLM"/>
<dbReference type="GO" id="GO:0004707">
    <property type="term" value="F:MAP kinase activity"/>
    <property type="evidence" value="ECO:0007669"/>
    <property type="project" value="UniProtKB-UniRule"/>
</dbReference>
<dbReference type="EC" id="2.7.11.24" evidence="10"/>
<dbReference type="InterPro" id="IPR050117">
    <property type="entry name" value="MAPK"/>
</dbReference>
<dbReference type="Gene3D" id="3.30.200.20">
    <property type="entry name" value="Phosphorylase Kinase, domain 1"/>
    <property type="match status" value="1"/>
</dbReference>
<dbReference type="EnsemblMetazoa" id="Aqu2.1.39593_001">
    <property type="protein sequence ID" value="Aqu2.1.39593_001"/>
    <property type="gene ID" value="Aqu2.1.39593"/>
</dbReference>
<sequence length="365" mass="42220">MADFYTTQVGDTLFTIPRRYQDLKPLGHGAQGVVCSAKDSVRGERIAIKKLVKPFQNETYAKRAFRELKLMKMVNHKNVIGLLNLFSPAHSIEDFEDVYIVMELMDANLCRVIGIELDHDRMSYLLYQLLCGIKHLHSAGIIHRDLKPSNIVVKEDCSLKILDFGLARAADKAFMMTPYVVTRYYRAPEVIVGMKYKENVDIWSVGCIFAEIVRGDILLPGRDYIDQWNKVTQILGTPPQEFFKQLQPSVRMYCESQPRHKGKSWNELFPDDVFPNDSKEDAHKTRLAVDLLTKMLQIEPTRRVTVDEALKHPYVSIWYDPSEADAPPPPKYDHCLDEKNIPLAQWKKLIYEEVISFDERRDAKR</sequence>
<evidence type="ECO:0000256" key="1">
    <source>
        <dbReference type="ARBA" id="ARBA00008832"/>
    </source>
</evidence>
<keyword evidence="7 10" id="KW-0067">ATP-binding</keyword>
<keyword evidence="2 10" id="KW-0723">Serine/threonine-protein kinase</keyword>
<evidence type="ECO:0000256" key="3">
    <source>
        <dbReference type="ARBA" id="ARBA00022553"/>
    </source>
</evidence>
<comment type="subcellular location">
    <subcellularLocation>
        <location evidence="10">Cytoplasm</location>
    </subcellularLocation>
</comment>
<keyword evidence="10" id="KW-0460">Magnesium</keyword>
<evidence type="ECO:0000256" key="6">
    <source>
        <dbReference type="ARBA" id="ARBA00022777"/>
    </source>
</evidence>
<evidence type="ECO:0000256" key="9">
    <source>
        <dbReference type="ARBA" id="ARBA00048312"/>
    </source>
</evidence>
<dbReference type="FunFam" id="1.10.510.10:FF:000624">
    <property type="entry name" value="Mitogen-activated protein kinase"/>
    <property type="match status" value="1"/>
</dbReference>
<dbReference type="GO" id="GO:0005737">
    <property type="term" value="C:cytoplasm"/>
    <property type="evidence" value="ECO:0007669"/>
    <property type="project" value="UniProtKB-SubCell"/>
</dbReference>
<dbReference type="eggNOG" id="KOG0665">
    <property type="taxonomic scope" value="Eukaryota"/>
</dbReference>
<comment type="cofactor">
    <cofactor evidence="10">
        <name>Mg(2+)</name>
        <dbReference type="ChEBI" id="CHEBI:18420"/>
    </cofactor>
</comment>
<dbReference type="OrthoDB" id="192887at2759"/>
<keyword evidence="4 10" id="KW-0808">Transferase</keyword>
<dbReference type="STRING" id="400682.A0A1X7VI55"/>
<comment type="function">
    <text evidence="10">Responds to activation by environmental stress and pro-inflammatory cytokines by phosphorylating a number of transcription factors, and thus regulates transcriptional activity.</text>
</comment>
<gene>
    <name evidence="12" type="primary">100636234</name>
</gene>
<evidence type="ECO:0000256" key="10">
    <source>
        <dbReference type="RuleBase" id="RU368052"/>
    </source>
</evidence>
<dbReference type="EnsemblMetazoa" id="XM_003384167.3">
    <property type="protein sequence ID" value="XP_003384215.1"/>
    <property type="gene ID" value="LOC100636234"/>
</dbReference>
<reference evidence="13" key="1">
    <citation type="journal article" date="2010" name="Nature">
        <title>The Amphimedon queenslandica genome and the evolution of animal complexity.</title>
        <authorList>
            <person name="Srivastava M."/>
            <person name="Simakov O."/>
            <person name="Chapman J."/>
            <person name="Fahey B."/>
            <person name="Gauthier M.E."/>
            <person name="Mitros T."/>
            <person name="Richards G.S."/>
            <person name="Conaco C."/>
            <person name="Dacre M."/>
            <person name="Hellsten U."/>
            <person name="Larroux C."/>
            <person name="Putnam N.H."/>
            <person name="Stanke M."/>
            <person name="Adamska M."/>
            <person name="Darling A."/>
            <person name="Degnan S.M."/>
            <person name="Oakley T.H."/>
            <person name="Plachetzki D.C."/>
            <person name="Zhai Y."/>
            <person name="Adamski M."/>
            <person name="Calcino A."/>
            <person name="Cummins S.F."/>
            <person name="Goodstein D.M."/>
            <person name="Harris C."/>
            <person name="Jackson D.J."/>
            <person name="Leys S.P."/>
            <person name="Shu S."/>
            <person name="Woodcroft B.J."/>
            <person name="Vervoort M."/>
            <person name="Kosik K.S."/>
            <person name="Manning G."/>
            <person name="Degnan B.M."/>
            <person name="Rokhsar D.S."/>
        </authorList>
    </citation>
    <scope>NUCLEOTIDE SEQUENCE [LARGE SCALE GENOMIC DNA]</scope>
</reference>
<protein>
    <recommendedName>
        <fullName evidence="10">Stress-activated protein kinase JNK</fullName>
        <ecNumber evidence="10">2.7.11.24</ecNumber>
    </recommendedName>
</protein>
<comment type="catalytic activity">
    <reaction evidence="8">
        <text>L-threonyl-[protein] + ATP = O-phospho-L-threonyl-[protein] + ADP + H(+)</text>
        <dbReference type="Rhea" id="RHEA:46608"/>
        <dbReference type="Rhea" id="RHEA-COMP:11060"/>
        <dbReference type="Rhea" id="RHEA-COMP:11605"/>
        <dbReference type="ChEBI" id="CHEBI:15378"/>
        <dbReference type="ChEBI" id="CHEBI:30013"/>
        <dbReference type="ChEBI" id="CHEBI:30616"/>
        <dbReference type="ChEBI" id="CHEBI:61977"/>
        <dbReference type="ChEBI" id="CHEBI:456216"/>
        <dbReference type="EC" id="2.7.11.24"/>
    </reaction>
</comment>
<reference evidence="12" key="2">
    <citation type="submission" date="2017-05" db="UniProtKB">
        <authorList>
            <consortium name="EnsemblMetazoa"/>
        </authorList>
    </citation>
    <scope>IDENTIFICATION</scope>
</reference>
<evidence type="ECO:0000256" key="5">
    <source>
        <dbReference type="ARBA" id="ARBA00022741"/>
    </source>
</evidence>
<accession>A0A1X7VI55</accession>
<keyword evidence="5 10" id="KW-0547">Nucleotide-binding</keyword>
<evidence type="ECO:0000313" key="12">
    <source>
        <dbReference type="EnsemblMetazoa" id="Aqu2.1.39593_001"/>
    </source>
</evidence>
<evidence type="ECO:0000313" key="13">
    <source>
        <dbReference type="Proteomes" id="UP000007879"/>
    </source>
</evidence>
<dbReference type="InterPro" id="IPR003527">
    <property type="entry name" value="MAP_kinase_CS"/>
</dbReference>
<dbReference type="InterPro" id="IPR008351">
    <property type="entry name" value="MAPK_JNK"/>
</dbReference>
<dbReference type="PRINTS" id="PR01772">
    <property type="entry name" value="JNKMAPKINASE"/>
</dbReference>
<dbReference type="Proteomes" id="UP000007879">
    <property type="component" value="Unassembled WGS sequence"/>
</dbReference>
<dbReference type="InterPro" id="IPR008271">
    <property type="entry name" value="Ser/Thr_kinase_AS"/>
</dbReference>
<comment type="catalytic activity">
    <reaction evidence="9">
        <text>L-seryl-[protein] + ATP = O-phospho-L-seryl-[protein] + ADP + H(+)</text>
        <dbReference type="Rhea" id="RHEA:17989"/>
        <dbReference type="Rhea" id="RHEA-COMP:9863"/>
        <dbReference type="Rhea" id="RHEA-COMP:11604"/>
        <dbReference type="ChEBI" id="CHEBI:15378"/>
        <dbReference type="ChEBI" id="CHEBI:29999"/>
        <dbReference type="ChEBI" id="CHEBI:30616"/>
        <dbReference type="ChEBI" id="CHEBI:83421"/>
        <dbReference type="ChEBI" id="CHEBI:456216"/>
        <dbReference type="EC" id="2.7.11.24"/>
    </reaction>
</comment>
<dbReference type="FunCoup" id="A0A1X7VI55">
    <property type="interactions" value="586"/>
</dbReference>
<dbReference type="InParanoid" id="A0A1X7VI55"/>
<keyword evidence="13" id="KW-1185">Reference proteome</keyword>
<feature type="domain" description="Protein kinase" evidence="11">
    <location>
        <begin position="20"/>
        <end position="315"/>
    </location>
</feature>
<dbReference type="GO" id="GO:0005524">
    <property type="term" value="F:ATP binding"/>
    <property type="evidence" value="ECO:0007669"/>
    <property type="project" value="UniProtKB-UniRule"/>
</dbReference>
<name>A0A1X7VI55_AMPQE</name>
<comment type="similarity">
    <text evidence="1 10">Belongs to the protein kinase superfamily. CMGC Ser/Thr protein kinase family. MAP kinase subfamily.</text>
</comment>